<keyword evidence="1" id="KW-0472">Membrane</keyword>
<feature type="transmembrane region" description="Helical" evidence="1">
    <location>
        <begin position="12"/>
        <end position="36"/>
    </location>
</feature>
<organism evidence="2 3">
    <name type="scientific">Neolentinus lepideus HHB14362 ss-1</name>
    <dbReference type="NCBI Taxonomy" id="1314782"/>
    <lineage>
        <taxon>Eukaryota</taxon>
        <taxon>Fungi</taxon>
        <taxon>Dikarya</taxon>
        <taxon>Basidiomycota</taxon>
        <taxon>Agaricomycotina</taxon>
        <taxon>Agaricomycetes</taxon>
        <taxon>Gloeophyllales</taxon>
        <taxon>Gloeophyllaceae</taxon>
        <taxon>Neolentinus</taxon>
    </lineage>
</organism>
<dbReference type="EMBL" id="KV425586">
    <property type="protein sequence ID" value="KZT23295.1"/>
    <property type="molecule type" value="Genomic_DNA"/>
</dbReference>
<sequence length="79" mass="8613">MSLWVSHNSHDIWNTVIVSSVVVHLSSLIIGSIRVFRPDDGLNRSKISVPHDEGPTSLTDECAILAPGRMLSHLSGKPK</sequence>
<keyword evidence="1" id="KW-0812">Transmembrane</keyword>
<proteinExistence type="predicted"/>
<evidence type="ECO:0000313" key="3">
    <source>
        <dbReference type="Proteomes" id="UP000076761"/>
    </source>
</evidence>
<accession>A0A165R4I2</accession>
<protein>
    <submittedName>
        <fullName evidence="2">Uncharacterized protein</fullName>
    </submittedName>
</protein>
<reference evidence="2 3" key="1">
    <citation type="journal article" date="2016" name="Mol. Biol. Evol.">
        <title>Comparative Genomics of Early-Diverging Mushroom-Forming Fungi Provides Insights into the Origins of Lignocellulose Decay Capabilities.</title>
        <authorList>
            <person name="Nagy L.G."/>
            <person name="Riley R."/>
            <person name="Tritt A."/>
            <person name="Adam C."/>
            <person name="Daum C."/>
            <person name="Floudas D."/>
            <person name="Sun H."/>
            <person name="Yadav J.S."/>
            <person name="Pangilinan J."/>
            <person name="Larsson K.H."/>
            <person name="Matsuura K."/>
            <person name="Barry K."/>
            <person name="Labutti K."/>
            <person name="Kuo R."/>
            <person name="Ohm R.A."/>
            <person name="Bhattacharya S.S."/>
            <person name="Shirouzu T."/>
            <person name="Yoshinaga Y."/>
            <person name="Martin F.M."/>
            <person name="Grigoriev I.V."/>
            <person name="Hibbett D.S."/>
        </authorList>
    </citation>
    <scope>NUCLEOTIDE SEQUENCE [LARGE SCALE GENOMIC DNA]</scope>
    <source>
        <strain evidence="2 3">HHB14362 ss-1</strain>
    </source>
</reference>
<dbReference type="Proteomes" id="UP000076761">
    <property type="component" value="Unassembled WGS sequence"/>
</dbReference>
<name>A0A165R4I2_9AGAM</name>
<keyword evidence="3" id="KW-1185">Reference proteome</keyword>
<gene>
    <name evidence="2" type="ORF">NEOLEDRAFT_552504</name>
</gene>
<evidence type="ECO:0000256" key="1">
    <source>
        <dbReference type="SAM" id="Phobius"/>
    </source>
</evidence>
<dbReference type="InParanoid" id="A0A165R4I2"/>
<keyword evidence="1" id="KW-1133">Transmembrane helix</keyword>
<evidence type="ECO:0000313" key="2">
    <source>
        <dbReference type="EMBL" id="KZT23295.1"/>
    </source>
</evidence>
<dbReference type="AlphaFoldDB" id="A0A165R4I2"/>